<gene>
    <name evidence="7" type="ORF">SAMN05660206_10286</name>
</gene>
<dbReference type="PROSITE" id="PS50893">
    <property type="entry name" value="ABC_TRANSPORTER_2"/>
    <property type="match status" value="1"/>
</dbReference>
<dbReference type="Gene3D" id="3.40.50.300">
    <property type="entry name" value="P-loop containing nucleotide triphosphate hydrolases"/>
    <property type="match status" value="1"/>
</dbReference>
<evidence type="ECO:0000256" key="3">
    <source>
        <dbReference type="ARBA" id="ARBA00022458"/>
    </source>
</evidence>
<evidence type="ECO:0000313" key="8">
    <source>
        <dbReference type="Proteomes" id="UP000198785"/>
    </source>
</evidence>
<dbReference type="PROSITE" id="PS00211">
    <property type="entry name" value="ABC_TRANSPORTER_1"/>
    <property type="match status" value="1"/>
</dbReference>
<dbReference type="PANTHER" id="PTHR42711:SF5">
    <property type="entry name" value="ABC TRANSPORTER ATP-BINDING PROTEIN NATA"/>
    <property type="match status" value="1"/>
</dbReference>
<keyword evidence="5 7" id="KW-0067">ATP-binding</keyword>
<dbReference type="OrthoDB" id="9785229at2"/>
<evidence type="ECO:0000259" key="6">
    <source>
        <dbReference type="PROSITE" id="PS50893"/>
    </source>
</evidence>
<keyword evidence="3" id="KW-0536">Nodulation</keyword>
<dbReference type="InterPro" id="IPR050763">
    <property type="entry name" value="ABC_transporter_ATP-binding"/>
</dbReference>
<keyword evidence="2" id="KW-0813">Transport</keyword>
<evidence type="ECO:0000256" key="5">
    <source>
        <dbReference type="ARBA" id="ARBA00022840"/>
    </source>
</evidence>
<evidence type="ECO:0000256" key="2">
    <source>
        <dbReference type="ARBA" id="ARBA00022448"/>
    </source>
</evidence>
<dbReference type="SUPFAM" id="SSF52540">
    <property type="entry name" value="P-loop containing nucleoside triphosphate hydrolases"/>
    <property type="match status" value="1"/>
</dbReference>
<organism evidence="7 8">
    <name type="scientific">Sphingobacterium wenxiniae</name>
    <dbReference type="NCBI Taxonomy" id="683125"/>
    <lineage>
        <taxon>Bacteria</taxon>
        <taxon>Pseudomonadati</taxon>
        <taxon>Bacteroidota</taxon>
        <taxon>Sphingobacteriia</taxon>
        <taxon>Sphingobacteriales</taxon>
        <taxon>Sphingobacteriaceae</taxon>
        <taxon>Sphingobacterium</taxon>
    </lineage>
</organism>
<dbReference type="InterPro" id="IPR027417">
    <property type="entry name" value="P-loop_NTPase"/>
</dbReference>
<accession>A0A1I6Q2P6</accession>
<sequence>MLDIRNIVKQYSNHRALDDVSLHVPKGSIFGLLGPNGAGKTSLIRIINQITAPDSGEIYFDGELLNPKHIERIGYLPEERGLYKKMKIGEQMIYLAQLKGLEKQEAIRRIKYWFEKLNMDTWYDKKVEDLSKGMQQKVQFVATVVHEPDLIILDEPFSGFDPVNAQIIQEEILELNKKGATIIYSTHRMESVEELCDNIALINKSHKILDGAVKDIKRSYRNQTFTIEYEPKVSNGLTLTHTDLFEIVSENTTEEQTEITIRIDASKSLNEILLYLIPQVEIHQIKEIIPSMHDIFINQVTQSSTSNTANHE</sequence>
<dbReference type="InterPro" id="IPR003593">
    <property type="entry name" value="AAA+_ATPase"/>
</dbReference>
<dbReference type="Proteomes" id="UP000198785">
    <property type="component" value="Unassembled WGS sequence"/>
</dbReference>
<reference evidence="7 8" key="1">
    <citation type="submission" date="2016-10" db="EMBL/GenBank/DDBJ databases">
        <authorList>
            <person name="de Groot N.N."/>
        </authorList>
    </citation>
    <scope>NUCLEOTIDE SEQUENCE [LARGE SCALE GENOMIC DNA]</scope>
    <source>
        <strain evidence="7 8">DSM 22789</strain>
    </source>
</reference>
<dbReference type="InterPro" id="IPR003439">
    <property type="entry name" value="ABC_transporter-like_ATP-bd"/>
</dbReference>
<dbReference type="Pfam" id="PF13732">
    <property type="entry name" value="DrrA1-3_C"/>
    <property type="match status" value="1"/>
</dbReference>
<comment type="similarity">
    <text evidence="1">Belongs to the ABC transporter superfamily.</text>
</comment>
<evidence type="ECO:0000256" key="1">
    <source>
        <dbReference type="ARBA" id="ARBA00005417"/>
    </source>
</evidence>
<proteinExistence type="inferred from homology"/>
<dbReference type="RefSeq" id="WP_093363652.1">
    <property type="nucleotide sequence ID" value="NZ_FOZZ01000002.1"/>
</dbReference>
<dbReference type="STRING" id="683125.SAMN05660206_10286"/>
<dbReference type="GO" id="GO:0005524">
    <property type="term" value="F:ATP binding"/>
    <property type="evidence" value="ECO:0007669"/>
    <property type="project" value="UniProtKB-KW"/>
</dbReference>
<evidence type="ECO:0000313" key="7">
    <source>
        <dbReference type="EMBL" id="SFS46682.1"/>
    </source>
</evidence>
<keyword evidence="8" id="KW-1185">Reference proteome</keyword>
<evidence type="ECO:0000256" key="4">
    <source>
        <dbReference type="ARBA" id="ARBA00022741"/>
    </source>
</evidence>
<dbReference type="PANTHER" id="PTHR42711">
    <property type="entry name" value="ABC TRANSPORTER ATP-BINDING PROTEIN"/>
    <property type="match status" value="1"/>
</dbReference>
<dbReference type="GO" id="GO:0016887">
    <property type="term" value="F:ATP hydrolysis activity"/>
    <property type="evidence" value="ECO:0007669"/>
    <property type="project" value="InterPro"/>
</dbReference>
<dbReference type="EMBL" id="FOZZ01000002">
    <property type="protein sequence ID" value="SFS46682.1"/>
    <property type="molecule type" value="Genomic_DNA"/>
</dbReference>
<keyword evidence="4" id="KW-0547">Nucleotide-binding</keyword>
<protein>
    <submittedName>
        <fullName evidence="7">ABC-2 type transport system ATP-binding protein</fullName>
    </submittedName>
</protein>
<dbReference type="InterPro" id="IPR025302">
    <property type="entry name" value="DrrA1/2-like_C"/>
</dbReference>
<dbReference type="Pfam" id="PF00005">
    <property type="entry name" value="ABC_tran"/>
    <property type="match status" value="1"/>
</dbReference>
<dbReference type="AlphaFoldDB" id="A0A1I6Q2P6"/>
<dbReference type="SMART" id="SM00382">
    <property type="entry name" value="AAA"/>
    <property type="match status" value="1"/>
</dbReference>
<name>A0A1I6Q2P6_9SPHI</name>
<dbReference type="InterPro" id="IPR017871">
    <property type="entry name" value="ABC_transporter-like_CS"/>
</dbReference>
<feature type="domain" description="ABC transporter" evidence="6">
    <location>
        <begin position="2"/>
        <end position="229"/>
    </location>
</feature>